<feature type="region of interest" description="Disordered" evidence="9">
    <location>
        <begin position="724"/>
        <end position="754"/>
    </location>
</feature>
<dbReference type="VEuPathDB" id="ToxoDB:TGP89_289050"/>
<feature type="compositionally biased region" description="Polar residues" evidence="9">
    <location>
        <begin position="1069"/>
        <end position="1079"/>
    </location>
</feature>
<gene>
    <name evidence="11" type="ORF">TGP89_289050</name>
</gene>
<keyword evidence="6" id="KW-0067">ATP-binding</keyword>
<feature type="compositionally biased region" description="Polar residues" evidence="9">
    <location>
        <begin position="1882"/>
        <end position="1905"/>
    </location>
</feature>
<feature type="compositionally biased region" description="Low complexity" evidence="9">
    <location>
        <begin position="989"/>
        <end position="1003"/>
    </location>
</feature>
<comment type="caution">
    <text evidence="11">The sequence shown here is derived from an EMBL/GenBank/DDBJ whole genome shotgun (WGS) entry which is preliminary data.</text>
</comment>
<dbReference type="Proteomes" id="UP000028828">
    <property type="component" value="Unassembled WGS sequence"/>
</dbReference>
<feature type="region of interest" description="Disordered" evidence="9">
    <location>
        <begin position="436"/>
        <end position="478"/>
    </location>
</feature>
<feature type="compositionally biased region" description="Polar residues" evidence="9">
    <location>
        <begin position="1034"/>
        <end position="1044"/>
    </location>
</feature>
<feature type="compositionally biased region" description="Low complexity" evidence="9">
    <location>
        <begin position="1580"/>
        <end position="1590"/>
    </location>
</feature>
<feature type="region of interest" description="Disordered" evidence="9">
    <location>
        <begin position="627"/>
        <end position="659"/>
    </location>
</feature>
<feature type="region of interest" description="Disordered" evidence="9">
    <location>
        <begin position="958"/>
        <end position="1106"/>
    </location>
</feature>
<dbReference type="InterPro" id="IPR011009">
    <property type="entry name" value="Kinase-like_dom_sf"/>
</dbReference>
<evidence type="ECO:0000256" key="3">
    <source>
        <dbReference type="ARBA" id="ARBA00022679"/>
    </source>
</evidence>
<protein>
    <recommendedName>
        <fullName evidence="1">non-specific serine/threonine protein kinase</fullName>
        <ecNumber evidence="1">2.7.11.1</ecNumber>
    </recommendedName>
</protein>
<feature type="region of interest" description="Disordered" evidence="9">
    <location>
        <begin position="1409"/>
        <end position="1442"/>
    </location>
</feature>
<evidence type="ECO:0000256" key="8">
    <source>
        <dbReference type="ARBA" id="ARBA00048679"/>
    </source>
</evidence>
<feature type="compositionally biased region" description="Basic and acidic residues" evidence="9">
    <location>
        <begin position="2297"/>
        <end position="2311"/>
    </location>
</feature>
<dbReference type="PROSITE" id="PS50011">
    <property type="entry name" value="PROTEIN_KINASE_DOM"/>
    <property type="match status" value="1"/>
</dbReference>
<feature type="compositionally biased region" description="Polar residues" evidence="9">
    <location>
        <begin position="1648"/>
        <end position="1659"/>
    </location>
</feature>
<evidence type="ECO:0000256" key="7">
    <source>
        <dbReference type="ARBA" id="ARBA00047899"/>
    </source>
</evidence>
<feature type="region of interest" description="Disordered" evidence="9">
    <location>
        <begin position="784"/>
        <end position="842"/>
    </location>
</feature>
<feature type="compositionally biased region" description="Polar residues" evidence="9">
    <location>
        <begin position="550"/>
        <end position="571"/>
    </location>
</feature>
<feature type="region of interest" description="Disordered" evidence="9">
    <location>
        <begin position="1164"/>
        <end position="1220"/>
    </location>
</feature>
<evidence type="ECO:0000259" key="10">
    <source>
        <dbReference type="PROSITE" id="PS50011"/>
    </source>
</evidence>
<feature type="compositionally biased region" description="Polar residues" evidence="9">
    <location>
        <begin position="1534"/>
        <end position="1568"/>
    </location>
</feature>
<dbReference type="GO" id="GO:0005524">
    <property type="term" value="F:ATP binding"/>
    <property type="evidence" value="ECO:0007669"/>
    <property type="project" value="UniProtKB-KW"/>
</dbReference>
<evidence type="ECO:0000256" key="5">
    <source>
        <dbReference type="ARBA" id="ARBA00022777"/>
    </source>
</evidence>
<feature type="compositionally biased region" description="Polar residues" evidence="9">
    <location>
        <begin position="1012"/>
        <end position="1021"/>
    </location>
</feature>
<evidence type="ECO:0000313" key="12">
    <source>
        <dbReference type="Proteomes" id="UP000028828"/>
    </source>
</evidence>
<dbReference type="PANTHER" id="PTHR24343">
    <property type="entry name" value="SERINE/THREONINE KINASE"/>
    <property type="match status" value="1"/>
</dbReference>
<proteinExistence type="predicted"/>
<feature type="compositionally biased region" description="Low complexity" evidence="9">
    <location>
        <begin position="1336"/>
        <end position="1357"/>
    </location>
</feature>
<feature type="region of interest" description="Disordered" evidence="9">
    <location>
        <begin position="2210"/>
        <end position="2315"/>
    </location>
</feature>
<reference evidence="11 12" key="1">
    <citation type="submission" date="2014-03" db="EMBL/GenBank/DDBJ databases">
        <authorList>
            <person name="Sibley D."/>
            <person name="Venepally P."/>
            <person name="Karamycheva S."/>
            <person name="Hadjithomas M."/>
            <person name="Khan A."/>
            <person name="Brunk B."/>
            <person name="Roos D."/>
            <person name="Caler E."/>
            <person name="Lorenzi H."/>
        </authorList>
    </citation>
    <scope>NUCLEOTIDE SEQUENCE [LARGE SCALE GENOMIC DNA]</scope>
    <source>
        <strain evidence="12">p89</strain>
    </source>
</reference>
<keyword evidence="4" id="KW-0547">Nucleotide-binding</keyword>
<evidence type="ECO:0000256" key="2">
    <source>
        <dbReference type="ARBA" id="ARBA00022527"/>
    </source>
</evidence>
<accession>A0A086JLI8</accession>
<keyword evidence="3" id="KW-0808">Transferase</keyword>
<feature type="region of interest" description="Disordered" evidence="9">
    <location>
        <begin position="1251"/>
        <end position="1280"/>
    </location>
</feature>
<feature type="region of interest" description="Disordered" evidence="9">
    <location>
        <begin position="1630"/>
        <end position="1659"/>
    </location>
</feature>
<feature type="compositionally biased region" description="Polar residues" evidence="9">
    <location>
        <begin position="1294"/>
        <end position="1305"/>
    </location>
</feature>
<feature type="compositionally biased region" description="Polar residues" evidence="9">
    <location>
        <begin position="1473"/>
        <end position="1482"/>
    </location>
</feature>
<feature type="region of interest" description="Disordered" evidence="9">
    <location>
        <begin position="1874"/>
        <end position="1905"/>
    </location>
</feature>
<dbReference type="EMBL" id="AEYI02001797">
    <property type="protein sequence ID" value="KFG33006.1"/>
    <property type="molecule type" value="Genomic_DNA"/>
</dbReference>
<keyword evidence="5 11" id="KW-0418">Kinase</keyword>
<feature type="compositionally biased region" description="Polar residues" evidence="9">
    <location>
        <begin position="517"/>
        <end position="527"/>
    </location>
</feature>
<dbReference type="EC" id="2.7.11.1" evidence="1"/>
<feature type="compositionally biased region" description="Polar residues" evidence="9">
    <location>
        <begin position="803"/>
        <end position="816"/>
    </location>
</feature>
<evidence type="ECO:0000256" key="1">
    <source>
        <dbReference type="ARBA" id="ARBA00012513"/>
    </source>
</evidence>
<dbReference type="InterPro" id="IPR000719">
    <property type="entry name" value="Prot_kinase_dom"/>
</dbReference>
<dbReference type="SUPFAM" id="SSF56112">
    <property type="entry name" value="Protein kinase-like (PK-like)"/>
    <property type="match status" value="1"/>
</dbReference>
<feature type="compositionally biased region" description="Polar residues" evidence="9">
    <location>
        <begin position="384"/>
        <end position="404"/>
    </location>
</feature>
<dbReference type="SMART" id="SM00220">
    <property type="entry name" value="S_TKc"/>
    <property type="match status" value="1"/>
</dbReference>
<feature type="compositionally biased region" description="Polar residues" evidence="9">
    <location>
        <begin position="1313"/>
        <end position="1333"/>
    </location>
</feature>
<feature type="region of interest" description="Disordered" evidence="9">
    <location>
        <begin position="1468"/>
        <end position="1590"/>
    </location>
</feature>
<keyword evidence="2" id="KW-0723">Serine/threonine-protein kinase</keyword>
<feature type="compositionally biased region" description="Polar residues" evidence="9">
    <location>
        <begin position="1754"/>
        <end position="1773"/>
    </location>
</feature>
<feature type="compositionally biased region" description="Gly residues" evidence="9">
    <location>
        <begin position="1704"/>
        <end position="1714"/>
    </location>
</feature>
<feature type="region of interest" description="Disordered" evidence="9">
    <location>
        <begin position="505"/>
        <end position="615"/>
    </location>
</feature>
<evidence type="ECO:0000313" key="11">
    <source>
        <dbReference type="EMBL" id="KFG33006.1"/>
    </source>
</evidence>
<evidence type="ECO:0000256" key="6">
    <source>
        <dbReference type="ARBA" id="ARBA00022840"/>
    </source>
</evidence>
<feature type="domain" description="Protein kinase" evidence="10">
    <location>
        <begin position="2440"/>
        <end position="2872"/>
    </location>
</feature>
<feature type="region of interest" description="Disordered" evidence="9">
    <location>
        <begin position="1689"/>
        <end position="1773"/>
    </location>
</feature>
<dbReference type="OrthoDB" id="4062651at2759"/>
<feature type="region of interest" description="Disordered" evidence="9">
    <location>
        <begin position="1294"/>
        <end position="1384"/>
    </location>
</feature>
<sequence>MHGGSSGVSCGDSCSALDADPRRYSQGQARPRTAGKCARRATSALHPPSKPGGPPVRSANINNDGGTVSGGIYLRPHEHSVEAPLRQEPSAALPKFSLLDTDPHAQRSSCRFKGLRRGVSADLLSMPASWSPHLPRTSADHTSTHCPPACCGLGASLHRSTSCPCLASHVAERQLTHDLDTSQMRLPYACPSRLRMNPPPAAGAGTAGVTHRPQRLVSGMSADAPNVLHSPSPSCCIHGHAPDGFPNKVHSTPSLAAHCVAPEGAYVSQQGPMQANVYNIQSRVAPKDQPIGVVSVVDSRDSIGSTKRPALFCTGCASASRTSMPEADAPANYAIPNAGTPPNADSSLDFQLKPQSICSPADETHGRIPSGARVHGLLPPSVSHEVSGSQPNNWSTQEQHESYNSLEASNNLRHVSDRSQYSYNFESCRQQSSYPVSSSASLRSFSEPAQSISHRHHRFGSVATPSGHPGPPRPFLRESGRQFDQWFPTRYLPMAPRCLETDSRFHPLASSEGPSHAVSSLQHPQHTSTDEAVGTQSSLFLGPPRPSELLHSSSHSNGDQTFSLSQETRTALSPRRLQCVANSPFRGSGPLATQSRTGDRTVSDTTGTQTAEGVAGDGYVPSCAFPQSPRRGNCFGNSRESDLRESGTPRLSPASGRNPHEYVTATAGGHHDRMVPISLTSFAAPGAAWVTEVRRQHASASGASHVSKKSRGGVAHAEKTLIPSPFLGPPYSSVAHHPPGGTGRSPEEIGSFGMGEPCSSVILERPSSPISFGVDRSPPCTILRNRSPSCSTDLRHPGVEGSSGATRPTTEGSCQPLNMPGAEESFSNPKSSHRSFDGDDVDSQTEMFLNSRDTAGTIQKVPSHLHTTSAHTSPITTVPLLEGSASSPVRRARSQSMEPTRGPAIDRGRIAATPRSERMRCMSPQRPMTPLRLPSPVFACTRDARNAQDPRAITRRASGERLSVEGCTPTQTQESLWAAQDDTRRSRTQTRNRSLSTSSRRATGPLIGRLTTIPSNVTSDAPSPALQTERAKAQLNSSEQSGLLTTWEEAHRPLSPRTSTPQPRPLDIVNQSPRPSSRGWQGRSPTLEIVQTGGAGGANEKNTLTSSSCESSAAQTLSAGSFASLAAAAAATSADAAAEWGGVSSAPQGSTCLLSSIWSHDSGQTGYIDDEADQQPTDGRSRSGLNAGGALTTDTSISRAIGSEPPCCLGEPRPRATGEAVEIQGTADKSFFSTSPSRLVSSGECAALSFEDTGRSSLPPTPAQHTGNANSTLAIDGDEMPSHTAFSVNEASTIGNTSHRSQGNGSPAAGSRRSVSLTSQTGTSLAGSITRMASHTPVSRVSTPRSRSASRGSERASLYGQSPVSPRPARIQEPSPSAHPSLSDPGICGYQSTVCGLTDTCPLSASCRVESRSQTTSTSLRRNPIRHESVHPDTSPKFATSSQAPLDFGHVVQKQYRVQAGRSAPTVFRLDTPASSPVTTSAKGPECGVSPVVRSPRGASSPSHRPAGPASPSCTMSGRSSGGGSCRRPRASSPTFFSNRSSGSTSPASPFAQTSKSAASGSPFTRSAASHGGTPKVGTADASIGASPAAPAGAWTPFRANLFSPGSAVEPTPVPYSPIDAISPFNGSHAVHVKSPRPAPTVLGDRPQSPSALHRNSPSMGTALESLYSASGSPTGTRATGTRLPLLAPLFGVPPVSPQSARGGDSGGGRGSKGQLGSNSPFFQRGSPFFPSPSASPDRADSPLVHRHGDMAPSSRTEPNALVETNLSPTSTGRSLTITSCANILPTSATEACAAAAATAAKIHSAEAVNAANRAHKTGVTATSSAALQVPGSDSHVVSPFFSSPTISGTRHSEPGACPLSRLVACPRPEYGTSPKTPGVVGNQSNALDDNSGVTSLRQQNSCSGTEPSFPAILAASPQAAKLNTKIEHRNAVDMLSPKSSVHSSQILSNPSGAPPTLDALPSLSPVAAAAASALPPETSALVLGHFFPTQLQLNPKNEAARSRSSSPLLTPRAAATAAAARIRAEAAAAAATAAADRAAAAARSSVSPRAVDASRRAADAAAAAVAAARRCASTSPRIAAASERTAAAIAAAAAASAAAAGSAKDITEARRRAVPVAAAAAAVAAARQRAAAAGTASEFLSCFSAITRRGSALSPASGGRESQKLLPAGTAIPQPNKALGRSIFSVAAAAASAAGAAAVRGARGLPFVSPGRTICRKKSGEPSEFSRPETDKTPLPVAADTLTPASPGSRIAAVLRASSPKSPAPPQAPQNRGSSPDDNKVRHRPTLTPFFAEQGGRTEDTHYGQDHRGDTNNSALITARGEQGRQLRHSRRSAGTAAHVVMEHDGDRQHAQPSNDSRGPGVEEIRVLKAWTHADTAEVEGRSADRGNVLRDSAALQAALRSPEQRFPVWVLCRELIARRTYRAKTYVLDGVPFDRWRLQVVPTMGASTTSTRCQRMWKGRLPSGRAVFVKKVPSSVWEQQWRLTQRYKGFFLTDGENFVGEAAISAFLTDCGPACAAPLLAVLHEDGNYLEGPSVTRTDSEATETGSTTSRVVLVNQVFGQGDLLDFFDSADPEVFTPASKRSLQYSVTQILVSLHSAGIAHLDLTPENILVHAYTEALPSSMTPQSGFGVGARGSGGSSTTPSAKLSGGSVRRVQLKVCDLAKAAPLFNHSPFRLPPCILKAHFGDSGQETPVSSTAAQPFLSCEPTVAKGPYMPPECWRIVYILRALGITAPFAQVGEPLLTTGRPPPPLYLKDPSQSTAQLFGAVHDPIDVSAGVDAAELFFDVRKADIYMLGVLLFWIWAEGAIWTCSDPRQDAQYNDLLQCGMEFSIFTDCDGWPPELRHLLKGALDPDPTRRVTLPEILQHPWWTCSLAATGQEAALTS</sequence>
<comment type="catalytic activity">
    <reaction evidence="7">
        <text>L-threonyl-[protein] + ATP = O-phospho-L-threonyl-[protein] + ADP + H(+)</text>
        <dbReference type="Rhea" id="RHEA:46608"/>
        <dbReference type="Rhea" id="RHEA-COMP:11060"/>
        <dbReference type="Rhea" id="RHEA-COMP:11605"/>
        <dbReference type="ChEBI" id="CHEBI:15378"/>
        <dbReference type="ChEBI" id="CHEBI:30013"/>
        <dbReference type="ChEBI" id="CHEBI:30616"/>
        <dbReference type="ChEBI" id="CHEBI:61977"/>
        <dbReference type="ChEBI" id="CHEBI:456216"/>
        <dbReference type="EC" id="2.7.11.1"/>
    </reaction>
</comment>
<feature type="compositionally biased region" description="Low complexity" evidence="9">
    <location>
        <begin position="1727"/>
        <end position="1737"/>
    </location>
</feature>
<feature type="compositionally biased region" description="Low complexity" evidence="9">
    <location>
        <begin position="1412"/>
        <end position="1422"/>
    </location>
</feature>
<evidence type="ECO:0000256" key="9">
    <source>
        <dbReference type="SAM" id="MobiDB-lite"/>
    </source>
</evidence>
<feature type="compositionally biased region" description="Polar residues" evidence="9">
    <location>
        <begin position="1255"/>
        <end position="1273"/>
    </location>
</feature>
<dbReference type="PANTHER" id="PTHR24343:SF466">
    <property type="entry name" value="AMP-ACTIVATED PROTEIN KINASE ALPHA SUBUNIT, ISOFORM A"/>
    <property type="match status" value="1"/>
</dbReference>
<feature type="region of interest" description="Disordered" evidence="9">
    <location>
        <begin position="380"/>
        <end position="404"/>
    </location>
</feature>
<feature type="region of interest" description="Disordered" evidence="9">
    <location>
        <begin position="879"/>
        <end position="905"/>
    </location>
</feature>
<feature type="compositionally biased region" description="Basic and acidic residues" evidence="9">
    <location>
        <begin position="2219"/>
        <end position="2233"/>
    </location>
</feature>
<name>A0A086JLI8_TOXGO</name>
<evidence type="ECO:0000256" key="4">
    <source>
        <dbReference type="ARBA" id="ARBA00022741"/>
    </source>
</evidence>
<dbReference type="GO" id="GO:0004674">
    <property type="term" value="F:protein serine/threonine kinase activity"/>
    <property type="evidence" value="ECO:0007669"/>
    <property type="project" value="UniProtKB-KW"/>
</dbReference>
<organism evidence="11 12">
    <name type="scientific">Toxoplasma gondii p89</name>
    <dbReference type="NCBI Taxonomy" id="943119"/>
    <lineage>
        <taxon>Eukaryota</taxon>
        <taxon>Sar</taxon>
        <taxon>Alveolata</taxon>
        <taxon>Apicomplexa</taxon>
        <taxon>Conoidasida</taxon>
        <taxon>Coccidia</taxon>
        <taxon>Eucoccidiorida</taxon>
        <taxon>Eimeriorina</taxon>
        <taxon>Sarcocystidae</taxon>
        <taxon>Toxoplasma</taxon>
    </lineage>
</organism>
<dbReference type="Gene3D" id="1.10.510.10">
    <property type="entry name" value="Transferase(Phosphotransferase) domain 1"/>
    <property type="match status" value="1"/>
</dbReference>
<feature type="region of interest" description="Disordered" evidence="9">
    <location>
        <begin position="1"/>
        <end position="65"/>
    </location>
</feature>
<comment type="catalytic activity">
    <reaction evidence="8">
        <text>L-seryl-[protein] + ATP = O-phospho-L-seryl-[protein] + ADP + H(+)</text>
        <dbReference type="Rhea" id="RHEA:17989"/>
        <dbReference type="Rhea" id="RHEA-COMP:9863"/>
        <dbReference type="Rhea" id="RHEA-COMP:11604"/>
        <dbReference type="ChEBI" id="CHEBI:15378"/>
        <dbReference type="ChEBI" id="CHEBI:29999"/>
        <dbReference type="ChEBI" id="CHEBI:30616"/>
        <dbReference type="ChEBI" id="CHEBI:83421"/>
        <dbReference type="ChEBI" id="CHEBI:456216"/>
        <dbReference type="EC" id="2.7.11.1"/>
    </reaction>
</comment>